<dbReference type="GO" id="GO:0106361">
    <property type="term" value="F:protein-arginine rhamnosyltransferase activity"/>
    <property type="evidence" value="ECO:0007669"/>
    <property type="project" value="InterPro"/>
</dbReference>
<evidence type="ECO:0000256" key="1">
    <source>
        <dbReference type="ARBA" id="ARBA00022676"/>
    </source>
</evidence>
<comment type="catalytic activity">
    <reaction evidence="7">
        <text>dTDP-beta-L-rhamnose + L-arginyl-[protein] = N(omega)-(alpha-L-rhamnosyl)-L-arginyl-[protein] + dTDP + H(+)</text>
        <dbReference type="Rhea" id="RHEA:66692"/>
        <dbReference type="Rhea" id="RHEA-COMP:10532"/>
        <dbReference type="Rhea" id="RHEA-COMP:17096"/>
        <dbReference type="ChEBI" id="CHEBI:15378"/>
        <dbReference type="ChEBI" id="CHEBI:29965"/>
        <dbReference type="ChEBI" id="CHEBI:57510"/>
        <dbReference type="ChEBI" id="CHEBI:58369"/>
        <dbReference type="ChEBI" id="CHEBI:167445"/>
    </reaction>
    <physiologicalReaction direction="left-to-right" evidence="7">
        <dbReference type="Rhea" id="RHEA:66693"/>
    </physiologicalReaction>
</comment>
<evidence type="ECO:0000313" key="10">
    <source>
        <dbReference type="Proteomes" id="UP000066014"/>
    </source>
</evidence>
<evidence type="ECO:0000256" key="4">
    <source>
        <dbReference type="ARBA" id="ARBA00024346"/>
    </source>
</evidence>
<comment type="function">
    <text evidence="3">Protein-arginine rhamnosyltransferase that catalyzes the transfer of a single rhamnose to elongation factor P (EF-P) on 'Lys-32', a modification required for EF-P-dependent rescue of polyproline stalled ribosomes.</text>
</comment>
<protein>
    <recommendedName>
        <fullName evidence="5">Protein-arginine rhamnosyltransferase</fullName>
    </recommendedName>
    <alternativeName>
        <fullName evidence="6">EF-P arginine rhamnosyltransferase</fullName>
    </alternativeName>
</protein>
<dbReference type="KEGG" id="cbab:SMCB_0900"/>
<evidence type="ECO:0000256" key="2">
    <source>
        <dbReference type="ARBA" id="ARBA00022679"/>
    </source>
</evidence>
<keyword evidence="1" id="KW-0328">Glycosyltransferase</keyword>
<keyword evidence="10" id="KW-1185">Reference proteome</keyword>
<evidence type="ECO:0000313" key="9">
    <source>
        <dbReference type="EMBL" id="BAO83128.1"/>
    </source>
</evidence>
<comment type="similarity">
    <text evidence="4">Belongs to the glycosyltransferase 104 family.</text>
</comment>
<dbReference type="EMBL" id="AP014569">
    <property type="protein sequence ID" value="BAO83128.1"/>
    <property type="molecule type" value="Genomic_DNA"/>
</dbReference>
<evidence type="ECO:0000256" key="7">
    <source>
        <dbReference type="ARBA" id="ARBA00048472"/>
    </source>
</evidence>
<proteinExistence type="inferred from homology"/>
<dbReference type="HOGENOM" id="CLU_060250_0_0_4"/>
<keyword evidence="2" id="KW-0808">Transferase</keyword>
<dbReference type="InterPro" id="IPR016633">
    <property type="entry name" value="EarP"/>
</dbReference>
<sequence>MKAAAPAPAPAAPRLWDIFCHVIDNWGDLGVCWRLARQLVAHRQRVRLWVDDASALSWMASPGALQGPGPSPRSSPSQASTSAQPLYQGLGELAELSVHHWPRLQPETAPPTLEPGDVLIEAFGCDIAPHWVQALQPEGRTGQVWINLEYLSAEPWIERCHGLPSPVLSGPLAGRVKWFYYPGFTPGSGGLLGPDRAVADHPSAAWPAPVQENATSPAQTHADSDATPWAPRITLFCYEPEALTQLLAQPALAQAHWRVCAGRSLVAWQRAQAALPASATVERLPLLAQTEFDALLRSSSLNLVRGEDSLVSALWAGQPLVWQLYPQDDGAHHAKLEAFLDWLEAPPCLRQWHRAWNGAEAATVELPPLTEQRLQRWRHCTLQARQRLSQQGDLLGQLLRFVAGKR</sequence>
<dbReference type="STRING" id="1458426.SMCB_0900"/>
<name>A0A060NU89_9BURK</name>
<dbReference type="OrthoDB" id="209085at2"/>
<evidence type="ECO:0000256" key="8">
    <source>
        <dbReference type="SAM" id="MobiDB-lite"/>
    </source>
</evidence>
<organism evidence="9 10">
    <name type="scientific">Serpentinimonas maccroryi</name>
    <dbReference type="NCBI Taxonomy" id="1458426"/>
    <lineage>
        <taxon>Bacteria</taxon>
        <taxon>Pseudomonadati</taxon>
        <taxon>Pseudomonadota</taxon>
        <taxon>Betaproteobacteria</taxon>
        <taxon>Burkholderiales</taxon>
        <taxon>Comamonadaceae</taxon>
        <taxon>Serpentinimonas</taxon>
    </lineage>
</organism>
<evidence type="ECO:0000256" key="5">
    <source>
        <dbReference type="ARBA" id="ARBA00024416"/>
    </source>
</evidence>
<evidence type="ECO:0000256" key="3">
    <source>
        <dbReference type="ARBA" id="ARBA00024303"/>
    </source>
</evidence>
<dbReference type="AlphaFoldDB" id="A0A060NU89"/>
<dbReference type="Pfam" id="PF10093">
    <property type="entry name" value="EarP"/>
    <property type="match status" value="1"/>
</dbReference>
<feature type="region of interest" description="Disordered" evidence="8">
    <location>
        <begin position="61"/>
        <end position="82"/>
    </location>
</feature>
<dbReference type="RefSeq" id="WP_045535372.1">
    <property type="nucleotide sequence ID" value="NZ_AP014569.1"/>
</dbReference>
<evidence type="ECO:0000256" key="6">
    <source>
        <dbReference type="ARBA" id="ARBA00030025"/>
    </source>
</evidence>
<feature type="compositionally biased region" description="Low complexity" evidence="8">
    <location>
        <begin position="72"/>
        <end position="82"/>
    </location>
</feature>
<dbReference type="Proteomes" id="UP000066014">
    <property type="component" value="Chromosome"/>
</dbReference>
<accession>A0A060NU89</accession>
<reference evidence="9 10" key="1">
    <citation type="journal article" date="2014" name="Nat. Commun.">
        <title>Physiological and genomic features of highly alkaliphilic hydrogen-utilizing Betaproteobacteria from a continental serpentinizing site.</title>
        <authorList>
            <person name="Suzuki S."/>
            <person name="Kuenen J.G."/>
            <person name="Schipper K."/>
            <person name="van der Velde S."/>
            <person name="Ishii S."/>
            <person name="Wu A."/>
            <person name="Sorokin D.Y."/>
            <person name="Tenney A."/>
            <person name="Meng X.Y."/>
            <person name="Morrill P.L."/>
            <person name="Kamagata Y."/>
            <person name="Muyzer G."/>
            <person name="Nealson K.H."/>
        </authorList>
    </citation>
    <scope>NUCLEOTIDE SEQUENCE [LARGE SCALE GENOMIC DNA]</scope>
    <source>
        <strain evidence="9 10">B1</strain>
    </source>
</reference>
<gene>
    <name evidence="9" type="ORF">SMCB_0900</name>
</gene>